<accession>A0A0L8I5A4</accession>
<dbReference type="EMBL" id="KQ416518">
    <property type="protein sequence ID" value="KOF96642.1"/>
    <property type="molecule type" value="Genomic_DNA"/>
</dbReference>
<sequence length="64" mass="6962">MTQCGLCAANTGVPNSSVHLVVNMNHRAEMVCYSEQWGETVKLPSGSLSRQDITPKFLISATDH</sequence>
<gene>
    <name evidence="1" type="ORF">OCBIM_22034184mg</name>
</gene>
<protein>
    <submittedName>
        <fullName evidence="1">Uncharacterized protein</fullName>
    </submittedName>
</protein>
<name>A0A0L8I5A4_OCTBM</name>
<evidence type="ECO:0000313" key="1">
    <source>
        <dbReference type="EMBL" id="KOF96642.1"/>
    </source>
</evidence>
<dbReference type="AlphaFoldDB" id="A0A0L8I5A4"/>
<proteinExistence type="predicted"/>
<reference evidence="1" key="1">
    <citation type="submission" date="2015-07" db="EMBL/GenBank/DDBJ databases">
        <title>MeaNS - Measles Nucleotide Surveillance Program.</title>
        <authorList>
            <person name="Tran T."/>
            <person name="Druce J."/>
        </authorList>
    </citation>
    <scope>NUCLEOTIDE SEQUENCE</scope>
    <source>
        <strain evidence="1">UCB-OBI-ISO-001</strain>
        <tissue evidence="1">Gonad</tissue>
    </source>
</reference>
<organism evidence="1">
    <name type="scientific">Octopus bimaculoides</name>
    <name type="common">California two-spotted octopus</name>
    <dbReference type="NCBI Taxonomy" id="37653"/>
    <lineage>
        <taxon>Eukaryota</taxon>
        <taxon>Metazoa</taxon>
        <taxon>Spiralia</taxon>
        <taxon>Lophotrochozoa</taxon>
        <taxon>Mollusca</taxon>
        <taxon>Cephalopoda</taxon>
        <taxon>Coleoidea</taxon>
        <taxon>Octopodiformes</taxon>
        <taxon>Octopoda</taxon>
        <taxon>Incirrata</taxon>
        <taxon>Octopodidae</taxon>
        <taxon>Octopus</taxon>
    </lineage>
</organism>